<evidence type="ECO:0000256" key="1">
    <source>
        <dbReference type="ARBA" id="ARBA00022485"/>
    </source>
</evidence>
<dbReference type="InterPro" id="IPR027596">
    <property type="entry name" value="AmmeMemoSam_rS"/>
</dbReference>
<reference evidence="8 9" key="1">
    <citation type="submission" date="2018-08" db="EMBL/GenBank/DDBJ databases">
        <title>Form III RuBisCO-mediated autotrophy in Thermodesulfobium bacteria.</title>
        <authorList>
            <person name="Toshchakov S.V."/>
            <person name="Kublanov I.V."/>
            <person name="Frolov E."/>
            <person name="Bonch-Osmolovskaya E.A."/>
            <person name="Tourova T.P."/>
            <person name="Chernych N.A."/>
            <person name="Lebedinsky A.V."/>
        </authorList>
    </citation>
    <scope>NUCLEOTIDE SEQUENCE [LARGE SCALE GENOMIC DNA]</scope>
    <source>
        <strain evidence="8 9">SR</strain>
    </source>
</reference>
<dbReference type="InterPro" id="IPR013785">
    <property type="entry name" value="Aldolase_TIM"/>
</dbReference>
<dbReference type="SUPFAM" id="SSF102114">
    <property type="entry name" value="Radical SAM enzymes"/>
    <property type="match status" value="1"/>
</dbReference>
<dbReference type="NCBIfam" id="TIGR04337">
    <property type="entry name" value="AmmeMemoSam_rS"/>
    <property type="match status" value="1"/>
</dbReference>
<accession>A0A3D8P4W8</accession>
<dbReference type="InterPro" id="IPR006638">
    <property type="entry name" value="Elp3/MiaA/NifB-like_rSAM"/>
</dbReference>
<dbReference type="CDD" id="cd01335">
    <property type="entry name" value="Radical_SAM"/>
    <property type="match status" value="1"/>
</dbReference>
<dbReference type="OrthoDB" id="9778883at2"/>
<comment type="cofactor">
    <cofactor evidence="6">
        <name>[4Fe-4S] cluster</name>
        <dbReference type="ChEBI" id="CHEBI:49883"/>
    </cofactor>
    <text evidence="6">Binds 1 [4Fe-4S] cluster. The cluster is coordinated with 3 cysteines and an exchangeable S-adenosyl-L-methionine.</text>
</comment>
<keyword evidence="5 6" id="KW-0411">Iron-sulfur</keyword>
<dbReference type="Proteomes" id="UP000256329">
    <property type="component" value="Unassembled WGS sequence"/>
</dbReference>
<feature type="binding site" evidence="6">
    <location>
        <position position="81"/>
    </location>
    <ligand>
        <name>[4Fe-4S] cluster</name>
        <dbReference type="ChEBI" id="CHEBI:49883"/>
        <note>4Fe-4S-S-AdoMet</note>
    </ligand>
</feature>
<keyword evidence="2 6" id="KW-0949">S-adenosyl-L-methionine</keyword>
<dbReference type="InterPro" id="IPR034457">
    <property type="entry name" value="Organic_radical-activating"/>
</dbReference>
<keyword evidence="4 6" id="KW-0408">Iron</keyword>
<feature type="domain" description="Radical SAM core" evidence="7">
    <location>
        <begin position="66"/>
        <end position="286"/>
    </location>
</feature>
<dbReference type="PROSITE" id="PS51918">
    <property type="entry name" value="RADICAL_SAM"/>
    <property type="match status" value="1"/>
</dbReference>
<dbReference type="GO" id="GO:0003824">
    <property type="term" value="F:catalytic activity"/>
    <property type="evidence" value="ECO:0007669"/>
    <property type="project" value="InterPro"/>
</dbReference>
<dbReference type="GO" id="GO:0051539">
    <property type="term" value="F:4 iron, 4 sulfur cluster binding"/>
    <property type="evidence" value="ECO:0007669"/>
    <property type="project" value="UniProtKB-KW"/>
</dbReference>
<sequence>MREALFYEKRDGKVVCHLCPHECAVKEGKTGLCRVRQNREEKLYTLNYGACSSCAVDPVEKKPLYHFYPGHTILSLGTWGCNLRCLFCQNWEISQGNPPTVNLEPAQVLDMLRAQGPRCIGVAYTYSEPVVWYEFVLDTAKLVKEAGYKNVLVTNGFINEEPLCKLLPYVDAMNIDLKSFRDEFYRRLCRGRLEPVKRTIEQVHRRCHLEVTTLLVTGENTGEEEIEALASWLAGLSPDIPLHLSRYFPNFEFTAPPTPLEDLYRARDIARRYLRYVYLGNVWDEEGGITYCPECRRPVIKREGYKIREVALKEGEGSWLCASCSAALPLVGRVFVR</sequence>
<feature type="binding site" evidence="6">
    <location>
        <position position="85"/>
    </location>
    <ligand>
        <name>[4Fe-4S] cluster</name>
        <dbReference type="ChEBI" id="CHEBI:49883"/>
        <note>4Fe-4S-S-AdoMet</note>
    </ligand>
</feature>
<keyword evidence="3 6" id="KW-0479">Metal-binding</keyword>
<evidence type="ECO:0000256" key="5">
    <source>
        <dbReference type="ARBA" id="ARBA00023014"/>
    </source>
</evidence>
<evidence type="ECO:0000256" key="2">
    <source>
        <dbReference type="ARBA" id="ARBA00022691"/>
    </source>
</evidence>
<dbReference type="InterPro" id="IPR007197">
    <property type="entry name" value="rSAM"/>
</dbReference>
<dbReference type="InterPro" id="IPR016431">
    <property type="entry name" value="Pyrv-formate_lyase-activ_prd"/>
</dbReference>
<keyword evidence="1" id="KW-0004">4Fe-4S</keyword>
<dbReference type="SFLD" id="SFLDS00029">
    <property type="entry name" value="Radical_SAM"/>
    <property type="match status" value="1"/>
</dbReference>
<evidence type="ECO:0000313" key="8">
    <source>
        <dbReference type="EMBL" id="RDV84280.1"/>
    </source>
</evidence>
<name>A0A3D8P4W8_9THEO</name>
<dbReference type="SFLD" id="SFLDG01101">
    <property type="entry name" value="Uncharacterised_Radical_SAM_Su"/>
    <property type="match status" value="1"/>
</dbReference>
<gene>
    <name evidence="8" type="primary">amrS</name>
    <name evidence="8" type="ORF">DXX99_02930</name>
</gene>
<keyword evidence="9" id="KW-1185">Reference proteome</keyword>
<dbReference type="SMART" id="SM00729">
    <property type="entry name" value="Elp3"/>
    <property type="match status" value="1"/>
</dbReference>
<dbReference type="Gene3D" id="3.20.20.70">
    <property type="entry name" value="Aldolase class I"/>
    <property type="match status" value="1"/>
</dbReference>
<dbReference type="RefSeq" id="WP_115792023.1">
    <property type="nucleotide sequence ID" value="NZ_QSLN01000002.1"/>
</dbReference>
<evidence type="ECO:0000313" key="9">
    <source>
        <dbReference type="Proteomes" id="UP000256329"/>
    </source>
</evidence>
<evidence type="ECO:0000256" key="3">
    <source>
        <dbReference type="ARBA" id="ARBA00022723"/>
    </source>
</evidence>
<dbReference type="GO" id="GO:0046872">
    <property type="term" value="F:metal ion binding"/>
    <property type="evidence" value="ECO:0007669"/>
    <property type="project" value="UniProtKB-KW"/>
</dbReference>
<comment type="caution">
    <text evidence="8">The sequence shown here is derived from an EMBL/GenBank/DDBJ whole genome shotgun (WGS) entry which is preliminary data.</text>
</comment>
<dbReference type="PIRSF" id="PIRSF004869">
    <property type="entry name" value="PflX_prd"/>
    <property type="match status" value="1"/>
</dbReference>
<dbReference type="AlphaFoldDB" id="A0A3D8P4W8"/>
<dbReference type="InterPro" id="IPR058240">
    <property type="entry name" value="rSAM_sf"/>
</dbReference>
<dbReference type="Pfam" id="PF04055">
    <property type="entry name" value="Radical_SAM"/>
    <property type="match status" value="1"/>
</dbReference>
<dbReference type="PANTHER" id="PTHR30352">
    <property type="entry name" value="PYRUVATE FORMATE-LYASE-ACTIVATING ENZYME"/>
    <property type="match status" value="1"/>
</dbReference>
<dbReference type="PANTHER" id="PTHR30352:SF5">
    <property type="entry name" value="PYRUVATE FORMATE-LYASE 1-ACTIVATING ENZYME"/>
    <property type="match status" value="1"/>
</dbReference>
<dbReference type="EMBL" id="QSLN01000002">
    <property type="protein sequence ID" value="RDV84280.1"/>
    <property type="molecule type" value="Genomic_DNA"/>
</dbReference>
<feature type="binding site" evidence="6">
    <location>
        <position position="88"/>
    </location>
    <ligand>
        <name>[4Fe-4S] cluster</name>
        <dbReference type="ChEBI" id="CHEBI:49883"/>
        <note>4Fe-4S-S-AdoMet</note>
    </ligand>
</feature>
<organism evidence="8 9">
    <name type="scientific">Ammonifex thiophilus</name>
    <dbReference type="NCBI Taxonomy" id="444093"/>
    <lineage>
        <taxon>Bacteria</taxon>
        <taxon>Bacillati</taxon>
        <taxon>Bacillota</taxon>
        <taxon>Clostridia</taxon>
        <taxon>Thermoanaerobacterales</taxon>
        <taxon>Thermoanaerobacteraceae</taxon>
        <taxon>Ammonifex</taxon>
    </lineage>
</organism>
<evidence type="ECO:0000256" key="6">
    <source>
        <dbReference type="PIRSR" id="PIRSR004869-50"/>
    </source>
</evidence>
<protein>
    <submittedName>
        <fullName evidence="8">AmmeMemoRadiSam system radical SAM enzyme</fullName>
    </submittedName>
</protein>
<proteinExistence type="predicted"/>
<evidence type="ECO:0000259" key="7">
    <source>
        <dbReference type="PROSITE" id="PS51918"/>
    </source>
</evidence>
<evidence type="ECO:0000256" key="4">
    <source>
        <dbReference type="ARBA" id="ARBA00023004"/>
    </source>
</evidence>